<evidence type="ECO:0000256" key="1">
    <source>
        <dbReference type="ARBA" id="ARBA00010326"/>
    </source>
</evidence>
<dbReference type="AlphaFoldDB" id="A0A8C9D892"/>
<comment type="similarity">
    <text evidence="1">Belongs to the BCL7 family.</text>
</comment>
<keyword evidence="3" id="KW-1185">Reference proteome</keyword>
<accession>A0A8C9D892</accession>
<dbReference type="Pfam" id="PF04714">
    <property type="entry name" value="BCL_N"/>
    <property type="match status" value="1"/>
</dbReference>
<dbReference type="Proteomes" id="UP000694399">
    <property type="component" value="Chromosome D1"/>
</dbReference>
<reference evidence="2" key="1">
    <citation type="journal article" date="2019" name="bioRxiv">
        <title>Long live the king: chromosome-level assembly of the lion (Panthera leo) using linked-read, Hi-C, and long read data.</title>
        <authorList>
            <person name="Armstrong E.E."/>
            <person name="Taylor R.W."/>
            <person name="Miller D.E."/>
            <person name="Kaelin C."/>
            <person name="Barsh G."/>
            <person name="Hadly E.A."/>
            <person name="Petrov D."/>
        </authorList>
    </citation>
    <scope>NUCLEOTIDE SEQUENCE [LARGE SCALE GENOMIC DNA]</scope>
</reference>
<organism evidence="2 3">
    <name type="scientific">Panthera leo</name>
    <name type="common">Lion</name>
    <dbReference type="NCBI Taxonomy" id="9689"/>
    <lineage>
        <taxon>Eukaryota</taxon>
        <taxon>Metazoa</taxon>
        <taxon>Chordata</taxon>
        <taxon>Craniata</taxon>
        <taxon>Vertebrata</taxon>
        <taxon>Euteleostomi</taxon>
        <taxon>Mammalia</taxon>
        <taxon>Eutheria</taxon>
        <taxon>Laurasiatheria</taxon>
        <taxon>Carnivora</taxon>
        <taxon>Feliformia</taxon>
        <taxon>Felidae</taxon>
        <taxon>Pantherinae</taxon>
        <taxon>Panthera</taxon>
    </lineage>
</organism>
<name>A0A8C9D892_PANLE</name>
<dbReference type="Ensembl" id="ENSPLOT00000023738.1">
    <property type="protein sequence ID" value="ENSPLOP00000021486.1"/>
    <property type="gene ID" value="ENSPLOG00000015735.1"/>
</dbReference>
<protein>
    <submittedName>
        <fullName evidence="2">Uncharacterized protein</fullName>
    </submittedName>
</protein>
<dbReference type="GeneTree" id="ENSGT01000000220593"/>
<reference evidence="2" key="3">
    <citation type="submission" date="2025-09" db="UniProtKB">
        <authorList>
            <consortium name="Ensembl"/>
        </authorList>
    </citation>
    <scope>IDENTIFICATION</scope>
</reference>
<sequence>MTSQTIWAEILSQAEEDIKKVMADMQKVQRGEKHWLTLGDTSLPFFSDGPPGGRAMEEGGVMIPGSWDRAPQWDPHSMWSLLRILSLSPSAPLPCFPLK</sequence>
<reference evidence="2" key="2">
    <citation type="submission" date="2025-08" db="UniProtKB">
        <authorList>
            <consortium name="Ensembl"/>
        </authorList>
    </citation>
    <scope>IDENTIFICATION</scope>
</reference>
<dbReference type="InterPro" id="IPR006804">
    <property type="entry name" value="BCL7"/>
</dbReference>
<evidence type="ECO:0000313" key="2">
    <source>
        <dbReference type="Ensembl" id="ENSPLOP00000021486.1"/>
    </source>
</evidence>
<evidence type="ECO:0000313" key="3">
    <source>
        <dbReference type="Proteomes" id="UP000694399"/>
    </source>
</evidence>
<proteinExistence type="inferred from homology"/>
<dbReference type="GO" id="GO:0016514">
    <property type="term" value="C:SWI/SNF complex"/>
    <property type="evidence" value="ECO:0007669"/>
    <property type="project" value="UniProtKB-ARBA"/>
</dbReference>